<reference evidence="2 3" key="1">
    <citation type="submission" date="2015-01" db="EMBL/GenBank/DDBJ databases">
        <title>Evolution of Trichinella species and genotypes.</title>
        <authorList>
            <person name="Korhonen P.K."/>
            <person name="Edoardo P."/>
            <person name="Giuseppe L.R."/>
            <person name="Gasser R.B."/>
        </authorList>
    </citation>
    <scope>NUCLEOTIDE SEQUENCE [LARGE SCALE GENOMIC DNA]</scope>
    <source>
        <strain evidence="2">ISS470</strain>
    </source>
</reference>
<comment type="caution">
    <text evidence="2">The sequence shown here is derived from an EMBL/GenBank/DDBJ whole genome shotgun (WGS) entry which is preliminary data.</text>
</comment>
<dbReference type="AlphaFoldDB" id="A0A0V1F9D6"/>
<evidence type="ECO:0000256" key="1">
    <source>
        <dbReference type="SAM" id="Phobius"/>
    </source>
</evidence>
<accession>A0A0V1F9D6</accession>
<proteinExistence type="predicted"/>
<organism evidence="2 3">
    <name type="scientific">Trichinella pseudospiralis</name>
    <name type="common">Parasitic roundworm</name>
    <dbReference type="NCBI Taxonomy" id="6337"/>
    <lineage>
        <taxon>Eukaryota</taxon>
        <taxon>Metazoa</taxon>
        <taxon>Ecdysozoa</taxon>
        <taxon>Nematoda</taxon>
        <taxon>Enoplea</taxon>
        <taxon>Dorylaimia</taxon>
        <taxon>Trichinellida</taxon>
        <taxon>Trichinellidae</taxon>
        <taxon>Trichinella</taxon>
    </lineage>
</organism>
<keyword evidence="1" id="KW-0472">Membrane</keyword>
<keyword evidence="1" id="KW-1133">Transmembrane helix</keyword>
<evidence type="ECO:0000313" key="3">
    <source>
        <dbReference type="Proteomes" id="UP000054995"/>
    </source>
</evidence>
<protein>
    <submittedName>
        <fullName evidence="2">Uncharacterized protein</fullName>
    </submittedName>
</protein>
<evidence type="ECO:0000313" key="2">
    <source>
        <dbReference type="EMBL" id="KRY82724.1"/>
    </source>
</evidence>
<keyword evidence="3" id="KW-1185">Reference proteome</keyword>
<dbReference type="EMBL" id="JYDT01000164">
    <property type="protein sequence ID" value="KRY82724.1"/>
    <property type="molecule type" value="Genomic_DNA"/>
</dbReference>
<feature type="transmembrane region" description="Helical" evidence="1">
    <location>
        <begin position="31"/>
        <end position="52"/>
    </location>
</feature>
<keyword evidence="1" id="KW-0812">Transmembrane</keyword>
<name>A0A0V1F9D6_TRIPS</name>
<gene>
    <name evidence="2" type="ORF">T4D_14327</name>
</gene>
<dbReference type="OrthoDB" id="10436963at2759"/>
<sequence length="72" mass="8244">MQDVVNYQHHMMYYCSSVIGLGSRWSALQMAFFDACLSMCLCVAFSAIFSLARVDQIMLLAVWVSVCFYRVD</sequence>
<dbReference type="Proteomes" id="UP000054995">
    <property type="component" value="Unassembled WGS sequence"/>
</dbReference>